<comment type="caution">
    <text evidence="1">The sequence shown here is derived from an EMBL/GenBank/DDBJ whole genome shotgun (WGS) entry which is preliminary data.</text>
</comment>
<organism evidence="1 2">
    <name type="scientific">Myroides marinus</name>
    <dbReference type="NCBI Taxonomy" id="703342"/>
    <lineage>
        <taxon>Bacteria</taxon>
        <taxon>Pseudomonadati</taxon>
        <taxon>Bacteroidota</taxon>
        <taxon>Flavobacteriia</taxon>
        <taxon>Flavobacteriales</taxon>
        <taxon>Flavobacteriaceae</taxon>
        <taxon>Myroides</taxon>
    </lineage>
</organism>
<dbReference type="AlphaFoldDB" id="A0A161SHP5"/>
<evidence type="ECO:0000313" key="2">
    <source>
        <dbReference type="Proteomes" id="UP000076630"/>
    </source>
</evidence>
<dbReference type="EMBL" id="LQNU01000054">
    <property type="protein sequence ID" value="KZE81025.1"/>
    <property type="molecule type" value="Genomic_DNA"/>
</dbReference>
<protein>
    <submittedName>
        <fullName evidence="1">Uncharacterized protein</fullName>
    </submittedName>
</protein>
<gene>
    <name evidence="1" type="ORF">AV926_09650</name>
</gene>
<name>A0A161SHP5_9FLAO</name>
<sequence>MVICNNFPLYRVDVDDDDDDDVNVEIVTVEVVKLETREVSLLKIAVFKTGLYVLKFAFIDKAKLPNHFLNKLIKY</sequence>
<evidence type="ECO:0000313" key="1">
    <source>
        <dbReference type="EMBL" id="KZE81025.1"/>
    </source>
</evidence>
<accession>A0A161SHP5</accession>
<dbReference type="Proteomes" id="UP000076630">
    <property type="component" value="Unassembled WGS sequence"/>
</dbReference>
<keyword evidence="2" id="KW-1185">Reference proteome</keyword>
<proteinExistence type="predicted"/>
<reference evidence="1 2" key="1">
    <citation type="submission" date="2016-01" db="EMBL/GenBank/DDBJ databases">
        <title>Whole genome sequencing of Myroides marinus L41.</title>
        <authorList>
            <person name="Hong K.W."/>
        </authorList>
    </citation>
    <scope>NUCLEOTIDE SEQUENCE [LARGE SCALE GENOMIC DNA]</scope>
    <source>
        <strain evidence="1 2">L41</strain>
    </source>
</reference>